<evidence type="ECO:0000313" key="4">
    <source>
        <dbReference type="Proteomes" id="UP001142610"/>
    </source>
</evidence>
<keyword evidence="1" id="KW-0175">Coiled coil</keyword>
<reference evidence="3" key="1">
    <citation type="submission" date="2022-07" db="EMBL/GenBank/DDBJ databases">
        <title>Parvularcula maris sp. nov., an algicidal bacterium isolated from seawater.</title>
        <authorList>
            <person name="Li F."/>
        </authorList>
    </citation>
    <scope>NUCLEOTIDE SEQUENCE</scope>
    <source>
        <strain evidence="3">BGMRC 0090</strain>
    </source>
</reference>
<dbReference type="Proteomes" id="UP001142610">
    <property type="component" value="Unassembled WGS sequence"/>
</dbReference>
<dbReference type="EMBL" id="JANIBC010000001">
    <property type="protein sequence ID" value="MCQ8184316.1"/>
    <property type="molecule type" value="Genomic_DNA"/>
</dbReference>
<sequence>MITRSSTALAFLLGSFVLSGCASTYYNALENIGIEKRELLVRRVDSARDAQSGAQEEFKDALEQYRALVSFDGGELAKTYDRLSSQYDRLEGEAKLVRSRIDGIENVGSALFREWREELNAYSSPDLRRRSEAQLRETERRYEQVLTAMNIAADRMDPVLTIFGDQVLFLKHNLNARAIAGLDAELATIESRVDALIREMDKAIAEAEAFIASMPDA</sequence>
<dbReference type="InterPro" id="IPR021342">
    <property type="entry name" value="DUF2959"/>
</dbReference>
<proteinExistence type="predicted"/>
<feature type="coiled-coil region" evidence="1">
    <location>
        <begin position="179"/>
        <end position="206"/>
    </location>
</feature>
<name>A0A9X2L7D2_9PROT</name>
<dbReference type="AlphaFoldDB" id="A0A9X2L7D2"/>
<feature type="signal peptide" evidence="2">
    <location>
        <begin position="1"/>
        <end position="22"/>
    </location>
</feature>
<feature type="chain" id="PRO_5040881270" evidence="2">
    <location>
        <begin position="23"/>
        <end position="217"/>
    </location>
</feature>
<comment type="caution">
    <text evidence="3">The sequence shown here is derived from an EMBL/GenBank/DDBJ whole genome shotgun (WGS) entry which is preliminary data.</text>
</comment>
<keyword evidence="4" id="KW-1185">Reference proteome</keyword>
<evidence type="ECO:0000256" key="1">
    <source>
        <dbReference type="SAM" id="Coils"/>
    </source>
</evidence>
<accession>A0A9X2L7D2</accession>
<evidence type="ECO:0000256" key="2">
    <source>
        <dbReference type="SAM" id="SignalP"/>
    </source>
</evidence>
<gene>
    <name evidence="3" type="ORF">NOG11_02850</name>
</gene>
<evidence type="ECO:0000313" key="3">
    <source>
        <dbReference type="EMBL" id="MCQ8184316.1"/>
    </source>
</evidence>
<keyword evidence="2" id="KW-0732">Signal</keyword>
<dbReference type="Pfam" id="PF11172">
    <property type="entry name" value="DUF2959"/>
    <property type="match status" value="1"/>
</dbReference>
<organism evidence="3 4">
    <name type="scientific">Parvularcula maris</name>
    <dbReference type="NCBI Taxonomy" id="2965077"/>
    <lineage>
        <taxon>Bacteria</taxon>
        <taxon>Pseudomonadati</taxon>
        <taxon>Pseudomonadota</taxon>
        <taxon>Alphaproteobacteria</taxon>
        <taxon>Parvularculales</taxon>
        <taxon>Parvularculaceae</taxon>
        <taxon>Parvularcula</taxon>
    </lineage>
</organism>
<protein>
    <submittedName>
        <fullName evidence="3">DUF2959 domain-containing protein</fullName>
    </submittedName>
</protein>
<dbReference type="RefSeq" id="WP_256618121.1">
    <property type="nucleotide sequence ID" value="NZ_JANIBC010000001.1"/>
</dbReference>
<dbReference type="PROSITE" id="PS51257">
    <property type="entry name" value="PROKAR_LIPOPROTEIN"/>
    <property type="match status" value="1"/>
</dbReference>